<dbReference type="OrthoDB" id="8546610at2"/>
<dbReference type="Pfam" id="PF05618">
    <property type="entry name" value="Zn_protease"/>
    <property type="match status" value="1"/>
</dbReference>
<dbReference type="PANTHER" id="PTHR38037:SF2">
    <property type="entry name" value="ATP-DEPENDENT ZINC PROTEASE DOMAIN-CONTAINING PROTEIN-RELATED"/>
    <property type="match status" value="1"/>
</dbReference>
<gene>
    <name evidence="3" type="ORF">MPL1_08619</name>
</gene>
<dbReference type="eggNOG" id="COG4067">
    <property type="taxonomic scope" value="Bacteria"/>
</dbReference>
<dbReference type="Gene3D" id="2.40.70.10">
    <property type="entry name" value="Acid Proteases"/>
    <property type="match status" value="1"/>
</dbReference>
<comment type="caution">
    <text evidence="3">The sequence shown here is derived from an EMBL/GenBank/DDBJ whole genome shotgun (WGS) entry which is preliminary data.</text>
</comment>
<dbReference type="Proteomes" id="UP000012019">
    <property type="component" value="Unassembled WGS sequence"/>
</dbReference>
<proteinExistence type="predicted"/>
<dbReference type="RefSeq" id="WP_009726699.1">
    <property type="nucleotide sequence ID" value="NZ_APHR01000042.1"/>
</dbReference>
<evidence type="ECO:0000259" key="2">
    <source>
        <dbReference type="Pfam" id="PF05618"/>
    </source>
</evidence>
<dbReference type="PROSITE" id="PS51257">
    <property type="entry name" value="PROKAR_LIPOPROTEIN"/>
    <property type="match status" value="1"/>
</dbReference>
<dbReference type="AlphaFoldDB" id="M7PG06"/>
<reference evidence="3 4" key="1">
    <citation type="journal article" date="2013" name="Genome Announc.">
        <title>Draft Genome Sequence of Methylophaga lonarensis MPLT, a Haloalkaliphilic (Non-Methane-Utilizing) Methylotroph.</title>
        <authorList>
            <person name="Shetty S.A."/>
            <person name="Marathe N.P."/>
            <person name="Munot H."/>
            <person name="Antony C.P."/>
            <person name="Dhotre D.P."/>
            <person name="Murrell J.C."/>
            <person name="Shouche Y.S."/>
        </authorList>
    </citation>
    <scope>NUCLEOTIDE SEQUENCE [LARGE SCALE GENOMIC DNA]</scope>
    <source>
        <strain evidence="3 4">MPL</strain>
    </source>
</reference>
<dbReference type="STRING" id="1286106.MPL1_08619"/>
<protein>
    <recommendedName>
        <fullName evidence="2">Retropepsin-like aspartic endopeptidase domain-containing protein</fullName>
    </recommendedName>
</protein>
<sequence length="273" mass="30407">MDKKTLPLVLLFSGLLSACVQQTETRPVLTIEEVESTVADSEQRLTASIAEQCAAIEQTAERQATGVLALQLDQQQILEQIQLINERLDTPPEPIIMMAPQEPQQCPPPPPPKLGDKVVLGEVEWIWVETLNRVFKARVDTGATTSSMHARDIVVTERDGKNWVRFSILPEEESDASYDIEAPLVRYAKIRQSSADGTDRRPVVSLTIRIGELTERAEFTLTDRSHLTYPILLGREFIRDIAVVDVAKKLAQPKPQPLENVEQAPAKSAPEVD</sequence>
<feature type="domain" description="Retropepsin-like aspartic endopeptidase" evidence="2">
    <location>
        <begin position="119"/>
        <end position="254"/>
    </location>
</feature>
<dbReference type="PANTHER" id="PTHR38037">
    <property type="entry name" value="ZN_PROTEASE DOMAIN-CONTAINING PROTEIN"/>
    <property type="match status" value="1"/>
</dbReference>
<feature type="region of interest" description="Disordered" evidence="1">
    <location>
        <begin position="254"/>
        <end position="273"/>
    </location>
</feature>
<dbReference type="PATRIC" id="fig|1286106.3.peg.1732"/>
<dbReference type="EMBL" id="APHR01000042">
    <property type="protein sequence ID" value="EMR12795.1"/>
    <property type="molecule type" value="Genomic_DNA"/>
</dbReference>
<keyword evidence="4" id="KW-1185">Reference proteome</keyword>
<organism evidence="3 4">
    <name type="scientific">Methylophaga lonarensis MPL</name>
    <dbReference type="NCBI Taxonomy" id="1286106"/>
    <lineage>
        <taxon>Bacteria</taxon>
        <taxon>Pseudomonadati</taxon>
        <taxon>Pseudomonadota</taxon>
        <taxon>Gammaproteobacteria</taxon>
        <taxon>Thiotrichales</taxon>
        <taxon>Piscirickettsiaceae</taxon>
        <taxon>Methylophaga</taxon>
    </lineage>
</organism>
<dbReference type="InterPro" id="IPR021109">
    <property type="entry name" value="Peptidase_aspartic_dom_sf"/>
</dbReference>
<evidence type="ECO:0000313" key="3">
    <source>
        <dbReference type="EMBL" id="EMR12795.1"/>
    </source>
</evidence>
<evidence type="ECO:0000256" key="1">
    <source>
        <dbReference type="SAM" id="MobiDB-lite"/>
    </source>
</evidence>
<evidence type="ECO:0000313" key="4">
    <source>
        <dbReference type="Proteomes" id="UP000012019"/>
    </source>
</evidence>
<name>M7PG06_9GAMM</name>
<dbReference type="SUPFAM" id="SSF50630">
    <property type="entry name" value="Acid proteases"/>
    <property type="match status" value="1"/>
</dbReference>
<accession>M7PG06</accession>
<dbReference type="InterPro" id="IPR008503">
    <property type="entry name" value="Asp_endopeptidase"/>
</dbReference>